<proteinExistence type="predicted"/>
<dbReference type="Gene3D" id="1.10.3730.20">
    <property type="match status" value="1"/>
</dbReference>
<keyword evidence="4" id="KW-1185">Reference proteome</keyword>
<name>A0A8C5Q3G3_9ANUR</name>
<feature type="transmembrane region" description="Helical" evidence="1">
    <location>
        <begin position="196"/>
        <end position="217"/>
    </location>
</feature>
<dbReference type="GO" id="GO:0016020">
    <property type="term" value="C:membrane"/>
    <property type="evidence" value="ECO:0007669"/>
    <property type="project" value="InterPro"/>
</dbReference>
<keyword evidence="1" id="KW-1133">Transmembrane helix</keyword>
<feature type="transmembrane region" description="Helical" evidence="1">
    <location>
        <begin position="131"/>
        <end position="153"/>
    </location>
</feature>
<sequence>MLILVQHSNLTNYTVSLSIPIPLSVLCYPSWKSLGPHTLTPLLILKRIFPLCCLSLLTFYLYFMSLSKLSTTEVAALYSCSKAFCYLLSWTILREQFMGAKIVAVICCLAGVVTMSYTETLRGDAPMGRKLALSAAATAAVNEVLFRLVIGQLNFHDTVVFFGLNGVCNILLLWWVPLVRLQETLQGTDLMGAPVLEYLCGTVVLCFCECRFIFVYYDFILNVFIFSFHSCI</sequence>
<dbReference type="GeneTree" id="ENSGT00390000008727"/>
<organism evidence="3 4">
    <name type="scientific">Leptobrachium leishanense</name>
    <name type="common">Leishan spiny toad</name>
    <dbReference type="NCBI Taxonomy" id="445787"/>
    <lineage>
        <taxon>Eukaryota</taxon>
        <taxon>Metazoa</taxon>
        <taxon>Chordata</taxon>
        <taxon>Craniata</taxon>
        <taxon>Vertebrata</taxon>
        <taxon>Euteleostomi</taxon>
        <taxon>Amphibia</taxon>
        <taxon>Batrachia</taxon>
        <taxon>Anura</taxon>
        <taxon>Pelobatoidea</taxon>
        <taxon>Megophryidae</taxon>
        <taxon>Leptobrachium</taxon>
    </lineage>
</organism>
<evidence type="ECO:0000313" key="3">
    <source>
        <dbReference type="Ensembl" id="ENSLLEP00000031664.1"/>
    </source>
</evidence>
<keyword evidence="1" id="KW-0812">Transmembrane</keyword>
<feature type="transmembrane region" description="Helical" evidence="1">
    <location>
        <begin position="159"/>
        <end position="176"/>
    </location>
</feature>
<dbReference type="SUPFAM" id="SSF103481">
    <property type="entry name" value="Multidrug resistance efflux transporter EmrE"/>
    <property type="match status" value="1"/>
</dbReference>
<accession>A0A8C5Q3G3</accession>
<reference evidence="3" key="1">
    <citation type="submission" date="2025-08" db="UniProtKB">
        <authorList>
            <consortium name="Ensembl"/>
        </authorList>
    </citation>
    <scope>IDENTIFICATION</scope>
</reference>
<dbReference type="PANTHER" id="PTHR19346">
    <property type="entry name" value="SUGAR PHOSPHATE TRANSPORTER DOMAIN-CONTAINING PROTEIN"/>
    <property type="match status" value="1"/>
</dbReference>
<feature type="domain" description="EamA" evidence="2">
    <location>
        <begin position="41"/>
        <end position="116"/>
    </location>
</feature>
<dbReference type="AlphaFoldDB" id="A0A8C5Q3G3"/>
<dbReference type="InterPro" id="IPR026505">
    <property type="entry name" value="Solute_c_fam_35_mem_F3/F4"/>
</dbReference>
<dbReference type="Proteomes" id="UP000694569">
    <property type="component" value="Unplaced"/>
</dbReference>
<evidence type="ECO:0000259" key="2">
    <source>
        <dbReference type="Pfam" id="PF00892"/>
    </source>
</evidence>
<feature type="transmembrane region" description="Helical" evidence="1">
    <location>
        <begin position="75"/>
        <end position="93"/>
    </location>
</feature>
<feature type="transmembrane region" description="Helical" evidence="1">
    <location>
        <begin position="12"/>
        <end position="31"/>
    </location>
</feature>
<evidence type="ECO:0000256" key="1">
    <source>
        <dbReference type="SAM" id="Phobius"/>
    </source>
</evidence>
<evidence type="ECO:0000313" key="4">
    <source>
        <dbReference type="Proteomes" id="UP000694569"/>
    </source>
</evidence>
<keyword evidence="1" id="KW-0472">Membrane</keyword>
<reference evidence="3" key="2">
    <citation type="submission" date="2025-09" db="UniProtKB">
        <authorList>
            <consortium name="Ensembl"/>
        </authorList>
    </citation>
    <scope>IDENTIFICATION</scope>
</reference>
<dbReference type="OrthoDB" id="10062838at2759"/>
<dbReference type="InterPro" id="IPR000620">
    <property type="entry name" value="EamA_dom"/>
</dbReference>
<feature type="transmembrane region" description="Helical" evidence="1">
    <location>
        <begin position="99"/>
        <end position="119"/>
    </location>
</feature>
<dbReference type="InterPro" id="IPR037185">
    <property type="entry name" value="EmrE-like"/>
</dbReference>
<protein>
    <recommendedName>
        <fullName evidence="2">EamA domain-containing protein</fullName>
    </recommendedName>
</protein>
<dbReference type="Pfam" id="PF00892">
    <property type="entry name" value="EamA"/>
    <property type="match status" value="1"/>
</dbReference>
<dbReference type="Ensembl" id="ENSLLET00000032879.1">
    <property type="protein sequence ID" value="ENSLLEP00000031664.1"/>
    <property type="gene ID" value="ENSLLEG00000020072.1"/>
</dbReference>
<feature type="transmembrane region" description="Helical" evidence="1">
    <location>
        <begin position="43"/>
        <end position="63"/>
    </location>
</feature>
<dbReference type="PANTHER" id="PTHR19346:SF4">
    <property type="entry name" value="SUGAR PHOSPHATE TRANSPORTER DOMAIN-CONTAINING PROTEIN"/>
    <property type="match status" value="1"/>
</dbReference>